<keyword evidence="3" id="KW-1185">Reference proteome</keyword>
<protein>
    <submittedName>
        <fullName evidence="2">Uncharacterized protein</fullName>
    </submittedName>
</protein>
<dbReference type="GO" id="GO:0070274">
    <property type="term" value="C:RES complex"/>
    <property type="evidence" value="ECO:0007669"/>
    <property type="project" value="TreeGrafter"/>
</dbReference>
<gene>
    <name evidence="2" type="ORF">L1049_000494</name>
</gene>
<dbReference type="GO" id="GO:0000398">
    <property type="term" value="P:mRNA splicing, via spliceosome"/>
    <property type="evidence" value="ECO:0007669"/>
    <property type="project" value="TreeGrafter"/>
</dbReference>
<feature type="compositionally biased region" description="Basic and acidic residues" evidence="1">
    <location>
        <begin position="70"/>
        <end position="80"/>
    </location>
</feature>
<evidence type="ECO:0000256" key="1">
    <source>
        <dbReference type="SAM" id="MobiDB-lite"/>
    </source>
</evidence>
<evidence type="ECO:0000313" key="2">
    <source>
        <dbReference type="EMBL" id="KAK9268733.1"/>
    </source>
</evidence>
<comment type="caution">
    <text evidence="2">The sequence shown here is derived from an EMBL/GenBank/DDBJ whole genome shotgun (WGS) entry which is preliminary data.</text>
</comment>
<dbReference type="PANTHER" id="PTHR31809:SF0">
    <property type="entry name" value="BUD13 HOMOLOG"/>
    <property type="match status" value="1"/>
</dbReference>
<organism evidence="2 3">
    <name type="scientific">Liquidambar formosana</name>
    <name type="common">Formosan gum</name>
    <dbReference type="NCBI Taxonomy" id="63359"/>
    <lineage>
        <taxon>Eukaryota</taxon>
        <taxon>Viridiplantae</taxon>
        <taxon>Streptophyta</taxon>
        <taxon>Embryophyta</taxon>
        <taxon>Tracheophyta</taxon>
        <taxon>Spermatophyta</taxon>
        <taxon>Magnoliopsida</taxon>
        <taxon>eudicotyledons</taxon>
        <taxon>Gunneridae</taxon>
        <taxon>Pentapetalae</taxon>
        <taxon>Saxifragales</taxon>
        <taxon>Altingiaceae</taxon>
        <taxon>Liquidambar</taxon>
    </lineage>
</organism>
<dbReference type="GO" id="GO:0005684">
    <property type="term" value="C:U2-type spliceosomal complex"/>
    <property type="evidence" value="ECO:0007669"/>
    <property type="project" value="TreeGrafter"/>
</dbReference>
<dbReference type="AlphaFoldDB" id="A0AAP0N9T9"/>
<dbReference type="GO" id="GO:0003723">
    <property type="term" value="F:RNA binding"/>
    <property type="evidence" value="ECO:0007669"/>
    <property type="project" value="TreeGrafter"/>
</dbReference>
<dbReference type="InterPro" id="IPR051112">
    <property type="entry name" value="CWC26_splicing_factor"/>
</dbReference>
<dbReference type="Proteomes" id="UP001415857">
    <property type="component" value="Unassembled WGS sequence"/>
</dbReference>
<feature type="region of interest" description="Disordered" evidence="1">
    <location>
        <begin position="1"/>
        <end position="83"/>
    </location>
</feature>
<dbReference type="EMBL" id="JBBPBK010000015">
    <property type="protein sequence ID" value="KAK9268733.1"/>
    <property type="molecule type" value="Genomic_DNA"/>
</dbReference>
<accession>A0AAP0N9T9</accession>
<dbReference type="PANTHER" id="PTHR31809">
    <property type="entry name" value="BUD13 HOMOLOG"/>
    <property type="match status" value="1"/>
</dbReference>
<evidence type="ECO:0000313" key="3">
    <source>
        <dbReference type="Proteomes" id="UP001415857"/>
    </source>
</evidence>
<reference evidence="2 3" key="1">
    <citation type="journal article" date="2024" name="Plant J.">
        <title>Genome sequences and population genomics reveal climatic adaptation and genomic divergence between two closely related sweetgum species.</title>
        <authorList>
            <person name="Xu W.Q."/>
            <person name="Ren C.Q."/>
            <person name="Zhang X.Y."/>
            <person name="Comes H.P."/>
            <person name="Liu X.H."/>
            <person name="Li Y.G."/>
            <person name="Kettle C.J."/>
            <person name="Jalonen R."/>
            <person name="Gaisberger H."/>
            <person name="Ma Y.Z."/>
            <person name="Qiu Y.X."/>
        </authorList>
    </citation>
    <scope>NUCLEOTIDE SEQUENCE [LARGE SCALE GENOMIC DNA]</scope>
    <source>
        <strain evidence="2">Hangzhou</strain>
    </source>
</reference>
<name>A0AAP0N9T9_LIQFO</name>
<sequence>MPDISPPRRVRRSPSYQDVLRASSGPDLSPPRKNRGDIGRPGSANISQQSHPYSIEDEVSDLSPPRKSRKELSSLKERPKTGLVTGQDIKEEISKTKKEYWLRFKGMDPWISGRGAEPVYRDKIKGQELIVIYYVFGQEKKLEWGKGLAQKWEAEARQQELELEKDKPFARTSTNVFKHNVCVYLFSDNLPIGYEKGLFKRMNEKQATEKEAYLWSVSDM</sequence>
<proteinExistence type="predicted"/>